<comment type="caution">
    <text evidence="1">The sequence shown here is derived from an EMBL/GenBank/DDBJ whole genome shotgun (WGS) entry which is preliminary data.</text>
</comment>
<keyword evidence="2" id="KW-1185">Reference proteome</keyword>
<name>A0AAV4QSN5_9ARAC</name>
<accession>A0AAV4QSN5</accession>
<proteinExistence type="predicted"/>
<gene>
    <name evidence="1" type="ORF">CDAR_68641</name>
</gene>
<reference evidence="1 2" key="1">
    <citation type="submission" date="2021-06" db="EMBL/GenBank/DDBJ databases">
        <title>Caerostris darwini draft genome.</title>
        <authorList>
            <person name="Kono N."/>
            <person name="Arakawa K."/>
        </authorList>
    </citation>
    <scope>NUCLEOTIDE SEQUENCE [LARGE SCALE GENOMIC DNA]</scope>
</reference>
<protein>
    <submittedName>
        <fullName evidence="1">Uncharacterized protein</fullName>
    </submittedName>
</protein>
<organism evidence="1 2">
    <name type="scientific">Caerostris darwini</name>
    <dbReference type="NCBI Taxonomy" id="1538125"/>
    <lineage>
        <taxon>Eukaryota</taxon>
        <taxon>Metazoa</taxon>
        <taxon>Ecdysozoa</taxon>
        <taxon>Arthropoda</taxon>
        <taxon>Chelicerata</taxon>
        <taxon>Arachnida</taxon>
        <taxon>Araneae</taxon>
        <taxon>Araneomorphae</taxon>
        <taxon>Entelegynae</taxon>
        <taxon>Araneoidea</taxon>
        <taxon>Araneidae</taxon>
        <taxon>Caerostris</taxon>
    </lineage>
</organism>
<dbReference type="EMBL" id="BPLQ01005012">
    <property type="protein sequence ID" value="GIY12277.1"/>
    <property type="molecule type" value="Genomic_DNA"/>
</dbReference>
<dbReference type="Proteomes" id="UP001054837">
    <property type="component" value="Unassembled WGS sequence"/>
</dbReference>
<evidence type="ECO:0000313" key="2">
    <source>
        <dbReference type="Proteomes" id="UP001054837"/>
    </source>
</evidence>
<evidence type="ECO:0000313" key="1">
    <source>
        <dbReference type="EMBL" id="GIY12277.1"/>
    </source>
</evidence>
<dbReference type="AlphaFoldDB" id="A0AAV4QSN5"/>
<sequence length="123" mass="13907">MRLTEDLMNEDAIKLSREQPPTSRRWEMRLTNKIRAQLLLDIKLVEKWSVSAVRTALIAVSPFLPGTHSLHCDISRTIKTPNRPSVDNSSSVYGCPHLSASPSEDGWLVFQKFDGVLIHQILV</sequence>